<organism evidence="13 14">
    <name type="scientific">Dongia rigui</name>
    <dbReference type="NCBI Taxonomy" id="940149"/>
    <lineage>
        <taxon>Bacteria</taxon>
        <taxon>Pseudomonadati</taxon>
        <taxon>Pseudomonadota</taxon>
        <taxon>Alphaproteobacteria</taxon>
        <taxon>Rhodospirillales</taxon>
        <taxon>Dongiaceae</taxon>
        <taxon>Dongia</taxon>
    </lineage>
</organism>
<evidence type="ECO:0000259" key="12">
    <source>
        <dbReference type="Pfam" id="PF21082"/>
    </source>
</evidence>
<keyword evidence="3" id="KW-1003">Cell membrane</keyword>
<feature type="transmembrane region" description="Helical" evidence="8">
    <location>
        <begin position="601"/>
        <end position="630"/>
    </location>
</feature>
<gene>
    <name evidence="13" type="ORF">SMD31_15545</name>
</gene>
<accession>A0ABU5E1G8</accession>
<dbReference type="SUPFAM" id="SSF82861">
    <property type="entry name" value="Mechanosensitive channel protein MscS (YggB), transmembrane region"/>
    <property type="match status" value="1"/>
</dbReference>
<keyword evidence="9" id="KW-0732">Signal</keyword>
<feature type="transmembrane region" description="Helical" evidence="8">
    <location>
        <begin position="572"/>
        <end position="595"/>
    </location>
</feature>
<dbReference type="InterPro" id="IPR023408">
    <property type="entry name" value="MscS_beta-dom_sf"/>
</dbReference>
<dbReference type="Gene3D" id="2.30.30.60">
    <property type="match status" value="1"/>
</dbReference>
<comment type="subcellular location">
    <subcellularLocation>
        <location evidence="1">Cell membrane</location>
        <topology evidence="1">Multi-pass membrane protein</topology>
    </subcellularLocation>
</comment>
<dbReference type="PANTHER" id="PTHR30347">
    <property type="entry name" value="POTASSIUM CHANNEL RELATED"/>
    <property type="match status" value="1"/>
</dbReference>
<feature type="transmembrane region" description="Helical" evidence="8">
    <location>
        <begin position="333"/>
        <end position="351"/>
    </location>
</feature>
<dbReference type="Proteomes" id="UP001271769">
    <property type="component" value="Unassembled WGS sequence"/>
</dbReference>
<dbReference type="Pfam" id="PF00924">
    <property type="entry name" value="MS_channel_2nd"/>
    <property type="match status" value="1"/>
</dbReference>
<feature type="region of interest" description="Disordered" evidence="7">
    <location>
        <begin position="778"/>
        <end position="809"/>
    </location>
</feature>
<dbReference type="RefSeq" id="WP_320501807.1">
    <property type="nucleotide sequence ID" value="NZ_JAXCLX010000002.1"/>
</dbReference>
<keyword evidence="6 8" id="KW-0472">Membrane</keyword>
<evidence type="ECO:0000259" key="10">
    <source>
        <dbReference type="Pfam" id="PF00924"/>
    </source>
</evidence>
<feature type="transmembrane region" description="Helical" evidence="8">
    <location>
        <begin position="406"/>
        <end position="424"/>
    </location>
</feature>
<dbReference type="Pfam" id="PF21082">
    <property type="entry name" value="MS_channel_3rd"/>
    <property type="match status" value="1"/>
</dbReference>
<name>A0ABU5E1G8_9PROT</name>
<dbReference type="Gene3D" id="1.10.287.1260">
    <property type="match status" value="1"/>
</dbReference>
<evidence type="ECO:0000313" key="13">
    <source>
        <dbReference type="EMBL" id="MDY0873354.1"/>
    </source>
</evidence>
<feature type="signal peptide" evidence="9">
    <location>
        <begin position="1"/>
        <end position="27"/>
    </location>
</feature>
<evidence type="ECO:0000256" key="1">
    <source>
        <dbReference type="ARBA" id="ARBA00004651"/>
    </source>
</evidence>
<dbReference type="Pfam" id="PF12607">
    <property type="entry name" value="DUF3772"/>
    <property type="match status" value="1"/>
</dbReference>
<evidence type="ECO:0000259" key="11">
    <source>
        <dbReference type="Pfam" id="PF12607"/>
    </source>
</evidence>
<dbReference type="SUPFAM" id="SSF50182">
    <property type="entry name" value="Sm-like ribonucleoproteins"/>
    <property type="match status" value="1"/>
</dbReference>
<evidence type="ECO:0000256" key="2">
    <source>
        <dbReference type="ARBA" id="ARBA00008017"/>
    </source>
</evidence>
<feature type="transmembrane region" description="Helical" evidence="8">
    <location>
        <begin position="252"/>
        <end position="276"/>
    </location>
</feature>
<evidence type="ECO:0000256" key="6">
    <source>
        <dbReference type="ARBA" id="ARBA00023136"/>
    </source>
</evidence>
<dbReference type="InterPro" id="IPR006685">
    <property type="entry name" value="MscS_channel_2nd"/>
</dbReference>
<comment type="similarity">
    <text evidence="2">Belongs to the MscS (TC 1.A.23) family.</text>
</comment>
<feature type="transmembrane region" description="Helical" evidence="8">
    <location>
        <begin position="430"/>
        <end position="447"/>
    </location>
</feature>
<dbReference type="InterPro" id="IPR010920">
    <property type="entry name" value="LSM_dom_sf"/>
</dbReference>
<keyword evidence="14" id="KW-1185">Reference proteome</keyword>
<evidence type="ECO:0000313" key="14">
    <source>
        <dbReference type="Proteomes" id="UP001271769"/>
    </source>
</evidence>
<dbReference type="PANTHER" id="PTHR30347:SF9">
    <property type="entry name" value="MINICONDUCTANCE MECHANOSENSITIVE CHANNEL MSCM"/>
    <property type="match status" value="1"/>
</dbReference>
<evidence type="ECO:0000256" key="8">
    <source>
        <dbReference type="SAM" id="Phobius"/>
    </source>
</evidence>
<feature type="domain" description="DUF3772" evidence="11">
    <location>
        <begin position="137"/>
        <end position="184"/>
    </location>
</feature>
<dbReference type="SUPFAM" id="SSF82689">
    <property type="entry name" value="Mechanosensitive channel protein MscS (YggB), C-terminal domain"/>
    <property type="match status" value="1"/>
</dbReference>
<dbReference type="EMBL" id="JAXCLX010000002">
    <property type="protein sequence ID" value="MDY0873354.1"/>
    <property type="molecule type" value="Genomic_DNA"/>
</dbReference>
<evidence type="ECO:0000256" key="9">
    <source>
        <dbReference type="SAM" id="SignalP"/>
    </source>
</evidence>
<feature type="transmembrane region" description="Helical" evidence="8">
    <location>
        <begin position="210"/>
        <end position="232"/>
    </location>
</feature>
<dbReference type="Gene3D" id="3.30.70.100">
    <property type="match status" value="1"/>
</dbReference>
<reference evidence="13 14" key="1">
    <citation type="journal article" date="2013" name="Antonie Van Leeuwenhoek">
        <title>Dongia rigui sp. nov., isolated from freshwater of a large wetland in Korea.</title>
        <authorList>
            <person name="Baik K.S."/>
            <person name="Hwang Y.M."/>
            <person name="Choi J.S."/>
            <person name="Kwon J."/>
            <person name="Seong C.N."/>
        </authorList>
    </citation>
    <scope>NUCLEOTIDE SEQUENCE [LARGE SCALE GENOMIC DNA]</scope>
    <source>
        <strain evidence="13 14">04SU4-P</strain>
    </source>
</reference>
<evidence type="ECO:0000256" key="7">
    <source>
        <dbReference type="SAM" id="MobiDB-lite"/>
    </source>
</evidence>
<feature type="transmembrane region" description="Helical" evidence="8">
    <location>
        <begin position="288"/>
        <end position="313"/>
    </location>
</feature>
<keyword evidence="5 8" id="KW-1133">Transmembrane helix</keyword>
<protein>
    <submittedName>
        <fullName evidence="13">DUF3772 domain-containing protein</fullName>
    </submittedName>
</protein>
<feature type="chain" id="PRO_5045175663" evidence="9">
    <location>
        <begin position="28"/>
        <end position="809"/>
    </location>
</feature>
<feature type="transmembrane region" description="Helical" evidence="8">
    <location>
        <begin position="486"/>
        <end position="507"/>
    </location>
</feature>
<sequence length="809" mass="87646">MRANRSLFILFAAIFYLLLGTFGMAVAQTPPPANPLADVPERIIGWERTLKDAEDILQRDDLAQPEIQATTKELTNVIGGAQALRTASQQAVQSVATELQSLGPAPAEGAPPEDEKVAATRTALAKRQAELDGYVSQAQLTMVRAQNLVAAFGVHEQGQFTAQLFKRLPSPLRPSVWLEAWQQLLNAVDDTVTAPQQWWRAIAAQKMESIILIGGLLLISTSLLIGWQLHIFLRRRWGPNPSIEEPSHARRILAAGSMAVADILLPCIFLTALRLLVTEIIPIKSDFFAMFVGGTTANLIGFLLVSGLARAMLSPHAPTWRVIPVTPQGALQIAHKVTLLAIMVAVFNMIYLMATKDGPEAPAAFRACNTFLRDVVVGAIALSLLRRAYWAAPDARLTGILGLVRRLLIVVACVSPLLSLAGYADLSERILIAVTATLVIVGLAWLLRSALLEGLARVLGSEVTDEGAAAVPGQTQALRLSFWARLLVETVLWLPAFYSLLVIYGLSPSLLNLIINRAVSGIQVGQVTLSLTEIILALFVLVAGLFIVGRVKRWLSDQILPRSRFDVGLQNSVTAGFGYVGSIIVITLAVVTLGIDLSNIAIIAGALSVGVGFGLKTIVENFVAGILILIERPIKVGDWIVVGGTEGTVKRISVRSTEVETFDNASVIFPNSELIANSVVNWTLRDRIIRIVIPMRVVPGTDTKLVRDLLLDCARQQRRVCAEPAPTVLFKRFVDIGLEFELRCFVIDTAYVNQVTSDLNFAIDNAFRAHGVEMAHTASVVRPKPETAPLPVTEPTKQPKPAGPIPAEE</sequence>
<keyword evidence="4 8" id="KW-0812">Transmembrane</keyword>
<dbReference type="InterPro" id="IPR049278">
    <property type="entry name" value="MS_channel_C"/>
</dbReference>
<feature type="domain" description="Mechanosensitive ion channel MscS C-terminal" evidence="12">
    <location>
        <begin position="697"/>
        <end position="774"/>
    </location>
</feature>
<feature type="transmembrane region" description="Helical" evidence="8">
    <location>
        <begin position="527"/>
        <end position="551"/>
    </location>
</feature>
<feature type="domain" description="Mechanosensitive ion channel MscS" evidence="10">
    <location>
        <begin position="617"/>
        <end position="683"/>
    </location>
</feature>
<dbReference type="InterPro" id="IPR052702">
    <property type="entry name" value="MscS-like_channel"/>
</dbReference>
<comment type="caution">
    <text evidence="13">The sequence shown here is derived from an EMBL/GenBank/DDBJ whole genome shotgun (WGS) entry which is preliminary data.</text>
</comment>
<proteinExistence type="inferred from homology"/>
<dbReference type="InterPro" id="IPR011014">
    <property type="entry name" value="MscS_channel_TM-2"/>
</dbReference>
<evidence type="ECO:0000256" key="4">
    <source>
        <dbReference type="ARBA" id="ARBA00022692"/>
    </source>
</evidence>
<dbReference type="InterPro" id="IPR011066">
    <property type="entry name" value="MscS_channel_C_sf"/>
</dbReference>
<evidence type="ECO:0000256" key="5">
    <source>
        <dbReference type="ARBA" id="ARBA00022989"/>
    </source>
</evidence>
<dbReference type="InterPro" id="IPR022249">
    <property type="entry name" value="DUF3772"/>
</dbReference>
<evidence type="ECO:0000256" key="3">
    <source>
        <dbReference type="ARBA" id="ARBA00022475"/>
    </source>
</evidence>